<dbReference type="Pfam" id="PF00018">
    <property type="entry name" value="SH3_1"/>
    <property type="match status" value="1"/>
</dbReference>
<dbReference type="PRINTS" id="PR00452">
    <property type="entry name" value="SH3DOMAIN"/>
</dbReference>
<name>A0A816L5W9_9BILA</name>
<dbReference type="PROSITE" id="PS00478">
    <property type="entry name" value="LIM_DOMAIN_1"/>
    <property type="match status" value="1"/>
</dbReference>
<evidence type="ECO:0000256" key="1">
    <source>
        <dbReference type="ARBA" id="ARBA00022443"/>
    </source>
</evidence>
<dbReference type="GO" id="GO:0005925">
    <property type="term" value="C:focal adhesion"/>
    <property type="evidence" value="ECO:0007669"/>
    <property type="project" value="TreeGrafter"/>
</dbReference>
<keyword evidence="5 6" id="KW-0440">LIM domain</keyword>
<dbReference type="SUPFAM" id="SSF50044">
    <property type="entry name" value="SH3-domain"/>
    <property type="match status" value="1"/>
</dbReference>
<keyword evidence="3" id="KW-0677">Repeat</keyword>
<dbReference type="PROSITE" id="PS50002">
    <property type="entry name" value="SH3"/>
    <property type="match status" value="1"/>
</dbReference>
<dbReference type="InterPro" id="IPR051759">
    <property type="entry name" value="LIM-SH3_domain_protein"/>
</dbReference>
<dbReference type="InterPro" id="IPR001452">
    <property type="entry name" value="SH3_domain"/>
</dbReference>
<dbReference type="InterPro" id="IPR036028">
    <property type="entry name" value="SH3-like_dom_sf"/>
</dbReference>
<dbReference type="Proteomes" id="UP000681967">
    <property type="component" value="Unassembled WGS sequence"/>
</dbReference>
<evidence type="ECO:0000313" key="14">
    <source>
        <dbReference type="EMBL" id="CAF3818646.1"/>
    </source>
</evidence>
<dbReference type="SMART" id="SM00132">
    <property type="entry name" value="LIM"/>
    <property type="match status" value="1"/>
</dbReference>
<dbReference type="Pfam" id="PF00412">
    <property type="entry name" value="LIM"/>
    <property type="match status" value="1"/>
</dbReference>
<dbReference type="GO" id="GO:0005737">
    <property type="term" value="C:cytoplasm"/>
    <property type="evidence" value="ECO:0007669"/>
    <property type="project" value="UniProtKB-ARBA"/>
</dbReference>
<dbReference type="InterPro" id="IPR000900">
    <property type="entry name" value="Nebulin_repeat"/>
</dbReference>
<keyword evidence="4 6" id="KW-0862">Zinc</keyword>
<evidence type="ECO:0000313" key="15">
    <source>
        <dbReference type="EMBL" id="CAF3859122.1"/>
    </source>
</evidence>
<feature type="domain" description="SH3" evidence="9">
    <location>
        <begin position="254"/>
        <end position="314"/>
    </location>
</feature>
<dbReference type="EMBL" id="CAJNOV010000242">
    <property type="protein sequence ID" value="CAF1013650.1"/>
    <property type="molecule type" value="Genomic_DNA"/>
</dbReference>
<evidence type="ECO:0000313" key="11">
    <source>
        <dbReference type="EMBL" id="CAF1013650.1"/>
    </source>
</evidence>
<dbReference type="Pfam" id="PF00880">
    <property type="entry name" value="Nebulin"/>
    <property type="match status" value="1"/>
</dbReference>
<dbReference type="Proteomes" id="UP000663834">
    <property type="component" value="Unassembled WGS sequence"/>
</dbReference>
<evidence type="ECO:0000256" key="2">
    <source>
        <dbReference type="ARBA" id="ARBA00022723"/>
    </source>
</evidence>
<dbReference type="OrthoDB" id="191061at2759"/>
<dbReference type="GO" id="GO:0051015">
    <property type="term" value="F:actin filament binding"/>
    <property type="evidence" value="ECO:0007669"/>
    <property type="project" value="TreeGrafter"/>
</dbReference>
<dbReference type="EMBL" id="CAJOBJ010001053">
    <property type="protein sequence ID" value="CAF3859122.1"/>
    <property type="molecule type" value="Genomic_DNA"/>
</dbReference>
<dbReference type="Gene3D" id="2.30.30.40">
    <property type="entry name" value="SH3 Domains"/>
    <property type="match status" value="1"/>
</dbReference>
<dbReference type="PANTHER" id="PTHR46218">
    <property type="entry name" value="LASP"/>
    <property type="match status" value="1"/>
</dbReference>
<dbReference type="PROSITE" id="PS51216">
    <property type="entry name" value="NEBULIN"/>
    <property type="match status" value="2"/>
</dbReference>
<keyword evidence="1 7" id="KW-0728">SH3 domain</keyword>
<sequence>MSTAQNKKCGKCEKVVYPAEEIKCLDKFWHKGCLKCSVCGMTLNIKNVKGYDRMPYCNVHYPQPKPTVIADNPEMQRIRLLTDIQSNAKYHEDFNKSKGKFTVVTDDPALIRAKEQQRIVSQAEYTGKRKDSTSQMLAQDNCQPSNGNNTNNRGLKATESAVGRVADYDPMNDDRGSLARGYEPTSKAMHTTTYDVNQKNVVQSNTKVENSNISGNGNGNKNSYHQYQDEQQISSNNIHHADQPEQYSHGDSRPTQMKVRALYSYTAAESDEISFTEGDILVQCEHIDAGWMLGRNPKTGHQGLLPSNYVEIID</sequence>
<dbReference type="Proteomes" id="UP000681720">
    <property type="component" value="Unassembled WGS sequence"/>
</dbReference>
<evidence type="ECO:0000313" key="13">
    <source>
        <dbReference type="EMBL" id="CAF1931833.1"/>
    </source>
</evidence>
<dbReference type="SMART" id="SM00227">
    <property type="entry name" value="NEBU"/>
    <property type="match status" value="2"/>
</dbReference>
<feature type="compositionally biased region" description="Polar residues" evidence="8">
    <location>
        <begin position="133"/>
        <end position="153"/>
    </location>
</feature>
<reference evidence="13" key="1">
    <citation type="submission" date="2021-02" db="EMBL/GenBank/DDBJ databases">
        <authorList>
            <person name="Nowell W R."/>
        </authorList>
    </citation>
    <scope>NUCLEOTIDE SEQUENCE</scope>
</reference>
<dbReference type="Proteomes" id="UP000676336">
    <property type="component" value="Unassembled WGS sequence"/>
</dbReference>
<evidence type="ECO:0000313" key="17">
    <source>
        <dbReference type="Proteomes" id="UP000663824"/>
    </source>
</evidence>
<dbReference type="EMBL" id="CAJOBI010000379">
    <property type="protein sequence ID" value="CAF3818646.1"/>
    <property type="molecule type" value="Genomic_DNA"/>
</dbReference>
<dbReference type="InterPro" id="IPR001781">
    <property type="entry name" value="Znf_LIM"/>
</dbReference>
<comment type="caution">
    <text evidence="13">The sequence shown here is derived from an EMBL/GenBank/DDBJ whole genome shotgun (WGS) entry which is preliminary data.</text>
</comment>
<evidence type="ECO:0000313" key="16">
    <source>
        <dbReference type="EMBL" id="CAF3859471.1"/>
    </source>
</evidence>
<evidence type="ECO:0000256" key="8">
    <source>
        <dbReference type="SAM" id="MobiDB-lite"/>
    </source>
</evidence>
<dbReference type="CDD" id="cd09447">
    <property type="entry name" value="LIM_LASP"/>
    <property type="match status" value="1"/>
</dbReference>
<dbReference type="PRINTS" id="PR00499">
    <property type="entry name" value="P67PHOX"/>
</dbReference>
<dbReference type="FunFam" id="2.10.110.10:FF:000087">
    <property type="entry name" value="LIM zinc-binding domain-containing Nebulette"/>
    <property type="match status" value="1"/>
</dbReference>
<evidence type="ECO:0000256" key="5">
    <source>
        <dbReference type="ARBA" id="ARBA00023038"/>
    </source>
</evidence>
<dbReference type="GO" id="GO:0046872">
    <property type="term" value="F:metal ion binding"/>
    <property type="evidence" value="ECO:0007669"/>
    <property type="project" value="UniProtKB-KW"/>
</dbReference>
<feature type="domain" description="LIM zinc-binding" evidence="10">
    <location>
        <begin position="7"/>
        <end position="67"/>
    </location>
</feature>
<evidence type="ECO:0000256" key="6">
    <source>
        <dbReference type="PROSITE-ProRule" id="PRU00125"/>
    </source>
</evidence>
<proteinExistence type="predicted"/>
<protein>
    <submittedName>
        <fullName evidence="13">Uncharacterized protein</fullName>
    </submittedName>
</protein>
<dbReference type="SMART" id="SM00326">
    <property type="entry name" value="SH3"/>
    <property type="match status" value="1"/>
</dbReference>
<dbReference type="EMBL" id="CAJNOW010019599">
    <property type="protein sequence ID" value="CAF1673669.1"/>
    <property type="molecule type" value="Genomic_DNA"/>
</dbReference>
<feature type="region of interest" description="Disordered" evidence="8">
    <location>
        <begin position="125"/>
        <end position="191"/>
    </location>
</feature>
<dbReference type="EMBL" id="CAJOBH010001520">
    <property type="protein sequence ID" value="CAF3859471.1"/>
    <property type="molecule type" value="Genomic_DNA"/>
</dbReference>
<gene>
    <name evidence="16" type="ORF">BYL167_LOCUS6303</name>
    <name evidence="11" type="ORF">CJN711_LOCUS2955</name>
    <name evidence="15" type="ORF">GIL414_LOCUS4392</name>
    <name evidence="12" type="ORF">KQP761_LOCUS34830</name>
    <name evidence="13" type="ORF">MBJ925_LOCUS4395</name>
    <name evidence="14" type="ORF">SMN809_LOCUS2153</name>
</gene>
<evidence type="ECO:0000256" key="4">
    <source>
        <dbReference type="ARBA" id="ARBA00022833"/>
    </source>
</evidence>
<keyword evidence="2 6" id="KW-0479">Metal-binding</keyword>
<dbReference type="Proteomes" id="UP000663855">
    <property type="component" value="Unassembled WGS sequence"/>
</dbReference>
<dbReference type="EMBL" id="CAJNRE010000798">
    <property type="protein sequence ID" value="CAF1931833.1"/>
    <property type="molecule type" value="Genomic_DNA"/>
</dbReference>
<dbReference type="PROSITE" id="PS50023">
    <property type="entry name" value="LIM_DOMAIN_2"/>
    <property type="match status" value="1"/>
</dbReference>
<dbReference type="Gene3D" id="2.10.110.10">
    <property type="entry name" value="Cysteine Rich Protein"/>
    <property type="match status" value="1"/>
</dbReference>
<organism evidence="13 17">
    <name type="scientific">Rotaria magnacalcarata</name>
    <dbReference type="NCBI Taxonomy" id="392030"/>
    <lineage>
        <taxon>Eukaryota</taxon>
        <taxon>Metazoa</taxon>
        <taxon>Spiralia</taxon>
        <taxon>Gnathifera</taxon>
        <taxon>Rotifera</taxon>
        <taxon>Eurotatoria</taxon>
        <taxon>Bdelloidea</taxon>
        <taxon>Philodinida</taxon>
        <taxon>Philodinidae</taxon>
        <taxon>Rotaria</taxon>
    </lineage>
</organism>
<dbReference type="AlphaFoldDB" id="A0A816L5W9"/>
<dbReference type="Proteomes" id="UP000663824">
    <property type="component" value="Unassembled WGS sequence"/>
</dbReference>
<dbReference type="PANTHER" id="PTHR46218:SF4">
    <property type="entry name" value="LIM AND SH3 DOMAIN PROTEIN LASP"/>
    <property type="match status" value="1"/>
</dbReference>
<dbReference type="SUPFAM" id="SSF57716">
    <property type="entry name" value="Glucocorticoid receptor-like (DNA-binding domain)"/>
    <property type="match status" value="1"/>
</dbReference>
<evidence type="ECO:0000256" key="3">
    <source>
        <dbReference type="ARBA" id="ARBA00022737"/>
    </source>
</evidence>
<evidence type="ECO:0000256" key="7">
    <source>
        <dbReference type="PROSITE-ProRule" id="PRU00192"/>
    </source>
</evidence>
<evidence type="ECO:0000259" key="9">
    <source>
        <dbReference type="PROSITE" id="PS50002"/>
    </source>
</evidence>
<accession>A0A816L5W9</accession>
<evidence type="ECO:0000313" key="12">
    <source>
        <dbReference type="EMBL" id="CAF1673669.1"/>
    </source>
</evidence>
<evidence type="ECO:0000259" key="10">
    <source>
        <dbReference type="PROSITE" id="PS50023"/>
    </source>
</evidence>